<dbReference type="InterPro" id="IPR051396">
    <property type="entry name" value="Bact_Antivir_Def_Nuclease"/>
</dbReference>
<dbReference type="PIRSF" id="PIRSF034888">
    <property type="entry name" value="P-loop_UCP034888"/>
    <property type="match status" value="1"/>
</dbReference>
<dbReference type="InterPro" id="IPR014592">
    <property type="entry name" value="P-loop_UCP034888"/>
</dbReference>
<accession>A0A1J0GJC9</accession>
<dbReference type="OrthoDB" id="308933at2"/>
<dbReference type="SUPFAM" id="SSF52540">
    <property type="entry name" value="P-loop containing nucleoside triphosphate hydrolases"/>
    <property type="match status" value="1"/>
</dbReference>
<dbReference type="Gene3D" id="3.40.50.300">
    <property type="entry name" value="P-loop containing nucleotide triphosphate hydrolases"/>
    <property type="match status" value="1"/>
</dbReference>
<evidence type="ECO:0000259" key="1">
    <source>
        <dbReference type="Pfam" id="PF13175"/>
    </source>
</evidence>
<dbReference type="EMBL" id="CP015756">
    <property type="protein sequence ID" value="APC41040.1"/>
    <property type="molecule type" value="Genomic_DNA"/>
</dbReference>
<dbReference type="AlphaFoldDB" id="A0A1J0GJC9"/>
<evidence type="ECO:0000313" key="2">
    <source>
        <dbReference type="EMBL" id="APC41040.1"/>
    </source>
</evidence>
<dbReference type="KEGG" id="ceu:A7L45_13625"/>
<name>A0A1J0GJC9_9CLOT</name>
<dbReference type="Proteomes" id="UP000182569">
    <property type="component" value="Chromosome"/>
</dbReference>
<organism evidence="2 3">
    <name type="scientific">Clostridium estertheticum subsp. estertheticum</name>
    <dbReference type="NCBI Taxonomy" id="1552"/>
    <lineage>
        <taxon>Bacteria</taxon>
        <taxon>Bacillati</taxon>
        <taxon>Bacillota</taxon>
        <taxon>Clostridia</taxon>
        <taxon>Eubacteriales</taxon>
        <taxon>Clostridiaceae</taxon>
        <taxon>Clostridium</taxon>
    </lineage>
</organism>
<gene>
    <name evidence="2" type="ORF">A7L45_13625</name>
</gene>
<protein>
    <recommendedName>
        <fullName evidence="1">Endonuclease GajA/Old nuclease/RecF-like AAA domain-containing protein</fullName>
    </recommendedName>
</protein>
<dbReference type="InterPro" id="IPR027417">
    <property type="entry name" value="P-loop_NTPase"/>
</dbReference>
<dbReference type="Pfam" id="PF13175">
    <property type="entry name" value="AAA_15"/>
    <property type="match status" value="1"/>
</dbReference>
<sequence>MKILYVDNYRNFTKAFIPLKQVNFLVGENSTGKTSILSLIYLLKSAHFEYSFDFRLDEINVRFFDEIVTKGKKSFTVGILNEIIKKGDRDQDQLVVKEESVDQESTLFTFINIEGIPTIKSIHILKDNIDMEITFYNNSLKYKYSKITEKNIDINFLRKWADNYYLQGKRSYITNELEGIDRNGLFFIVRKIKQDINRRISETKKNKGEVFDFDYLTHSSKSVEWIGPIRAKAKYIYDSYSSLNRRNDRSELMPYFLKKILSKNNADKWSEPAIIESINRFGKESGLFDSLEIKSYSRGKISPFEVNICFNNKSYKIANVGYGVSQILPIIVSALNDEYELQIIQQPEVHLHPRAQAAFGEFIYNMWSENRTFIVETHSDFIIDRFRICTKMHNKNNDSQVLFFERTDAGNNVYNIDIDENGNYSDNQPDAFRDFFITEEINLLGI</sequence>
<keyword evidence="3" id="KW-1185">Reference proteome</keyword>
<proteinExistence type="predicted"/>
<dbReference type="PANTHER" id="PTHR43581">
    <property type="entry name" value="ATP/GTP PHOSPHATASE"/>
    <property type="match status" value="1"/>
</dbReference>
<dbReference type="PANTHER" id="PTHR43581:SF2">
    <property type="entry name" value="EXCINUCLEASE ATPASE SUBUNIT"/>
    <property type="match status" value="1"/>
</dbReference>
<feature type="domain" description="Endonuclease GajA/Old nuclease/RecF-like AAA" evidence="1">
    <location>
        <begin position="2"/>
        <end position="383"/>
    </location>
</feature>
<reference evidence="3" key="1">
    <citation type="journal article" date="2016" name="Front. Microbiol.">
        <title>Complete Genome Sequence of Clostridium estertheticum DSM 8809, a Microbe Identified in Spoiled Vacuum Packed Beef.</title>
        <authorList>
            <person name="Yu Z."/>
            <person name="Gunn L."/>
            <person name="Brennan E."/>
            <person name="Reid R."/>
            <person name="Wall P.G."/>
            <person name="Gaora O.P."/>
            <person name="Hurley D."/>
            <person name="Bolton D."/>
            <person name="Fanning S."/>
        </authorList>
    </citation>
    <scope>NUCLEOTIDE SEQUENCE [LARGE SCALE GENOMIC DNA]</scope>
    <source>
        <strain evidence="3">DSM 8809</strain>
    </source>
</reference>
<dbReference type="STRING" id="1552.A7L45_13625"/>
<dbReference type="RefSeq" id="WP_071613334.1">
    <property type="nucleotide sequence ID" value="NZ_CP015756.1"/>
</dbReference>
<dbReference type="InterPro" id="IPR041685">
    <property type="entry name" value="AAA_GajA/Old/RecF-like"/>
</dbReference>
<evidence type="ECO:0000313" key="3">
    <source>
        <dbReference type="Proteomes" id="UP000182569"/>
    </source>
</evidence>